<evidence type="ECO:0000256" key="1">
    <source>
        <dbReference type="SAM" id="Phobius"/>
    </source>
</evidence>
<keyword evidence="1" id="KW-1133">Transmembrane helix</keyword>
<dbReference type="Proteomes" id="UP000827986">
    <property type="component" value="Unassembled WGS sequence"/>
</dbReference>
<accession>A0A9D4ARL5</accession>
<protein>
    <submittedName>
        <fullName evidence="2">Uncharacterized protein</fullName>
    </submittedName>
</protein>
<evidence type="ECO:0000313" key="3">
    <source>
        <dbReference type="Proteomes" id="UP000827986"/>
    </source>
</evidence>
<sequence length="103" mass="12204">MARGCAEARPKPTIYSPFESLRKFWVQTHDFQTLRVGHTVTQPEFFLPLRHYRLINNLKILVSFPILKLHFGLLKLKNIKGYVVLFMPCVYFVFLATWIIKHL</sequence>
<evidence type="ECO:0000313" key="2">
    <source>
        <dbReference type="EMBL" id="KAH1173562.1"/>
    </source>
</evidence>
<name>A0A9D4ARL5_9SAUR</name>
<reference evidence="2" key="1">
    <citation type="submission" date="2021-09" db="EMBL/GenBank/DDBJ databases">
        <title>The genome of Mauremys mutica provides insights into the evolution of semi-aquatic lifestyle.</title>
        <authorList>
            <person name="Gong S."/>
            <person name="Gao Y."/>
        </authorList>
    </citation>
    <scope>NUCLEOTIDE SEQUENCE</scope>
    <source>
        <strain evidence="2">MM-2020</strain>
        <tissue evidence="2">Muscle</tissue>
    </source>
</reference>
<feature type="non-terminal residue" evidence="2">
    <location>
        <position position="103"/>
    </location>
</feature>
<gene>
    <name evidence="2" type="ORF">KIL84_017401</name>
</gene>
<organism evidence="2 3">
    <name type="scientific">Mauremys mutica</name>
    <name type="common">yellowpond turtle</name>
    <dbReference type="NCBI Taxonomy" id="74926"/>
    <lineage>
        <taxon>Eukaryota</taxon>
        <taxon>Metazoa</taxon>
        <taxon>Chordata</taxon>
        <taxon>Craniata</taxon>
        <taxon>Vertebrata</taxon>
        <taxon>Euteleostomi</taxon>
        <taxon>Archelosauria</taxon>
        <taxon>Testudinata</taxon>
        <taxon>Testudines</taxon>
        <taxon>Cryptodira</taxon>
        <taxon>Durocryptodira</taxon>
        <taxon>Testudinoidea</taxon>
        <taxon>Geoemydidae</taxon>
        <taxon>Geoemydinae</taxon>
        <taxon>Mauremys</taxon>
    </lineage>
</organism>
<comment type="caution">
    <text evidence="2">The sequence shown here is derived from an EMBL/GenBank/DDBJ whole genome shotgun (WGS) entry which is preliminary data.</text>
</comment>
<dbReference type="EMBL" id="JAHDVG010000482">
    <property type="protein sequence ID" value="KAH1173562.1"/>
    <property type="molecule type" value="Genomic_DNA"/>
</dbReference>
<keyword evidence="1" id="KW-0812">Transmembrane</keyword>
<keyword evidence="1" id="KW-0472">Membrane</keyword>
<keyword evidence="3" id="KW-1185">Reference proteome</keyword>
<feature type="transmembrane region" description="Helical" evidence="1">
    <location>
        <begin position="81"/>
        <end position="100"/>
    </location>
</feature>
<dbReference type="AlphaFoldDB" id="A0A9D4ARL5"/>
<proteinExistence type="predicted"/>